<dbReference type="PRINTS" id="PR01217">
    <property type="entry name" value="PRICHEXTENSN"/>
</dbReference>
<keyword evidence="4" id="KW-1185">Reference proteome</keyword>
<dbReference type="PANTHER" id="PTHR28108:SF1">
    <property type="entry name" value="SWR1-COMPLEX PROTEIN 3"/>
    <property type="match status" value="1"/>
</dbReference>
<sequence length="678" mass="74736">MSEPRRSTRTRAREEAVAGPPPESPKDTPTKAPAKASAKSIPGALKRKRTTAAAAKDSAPATPTGESTQQQAPRYVLPVRLLEGQPLPTLPEPQPLDLPAEQYQSIQQSGILSASLQRSRAVWISGANFRLFHAFFAPPKKVADRTDEDKQNMQRQKEIVRNFPQLGGGADTAVARMVIEPHTFPIRLYGPREAMRAAPKKAPQYGQWPNHTHGQYPAQQQQQYQQQHHHQQQQQYSNPQATPYVKPPPPQQQPHVPKPPQQNRPPPPAPTTPAPDPVIHMLAQRAGADPELKAVMKIVAAGKATEDQLQFFQRHIAELTTMLQRQKEAAAKAPPPQPPPPPPAPKSQPPPPAPMQTVPPPQPVQVPQQHHQYPPKMHGPAPPIRNPQHQMAPTPAPHQPPYQNPNPYHHPYNQPPQYHGNYGTPAPAQPPRATYRPLVFDFVEGNGDKFYFPSYSFMEWLPNNQGAKFSFLITRMKPKPKVEPKENVPKTPTPKPPPAAAAAAPPAPVPATMPITPNPIVAPPGQTPNAPTSNAPLPSAPATPSVAVHPQPTQYVPPPRIEDFNEKKDTPDIELYQPVTVIILTQNYEILQSLPRAIRPPDVVEKYMNTVFDTSKRAEETYLAFRLPKEGAPDAESTAAKERRESHDVQAPTVDVVMTDAAVAEKKRSAGRSRRSLV</sequence>
<feature type="compositionally biased region" description="Pro residues" evidence="1">
    <location>
        <begin position="394"/>
        <end position="404"/>
    </location>
</feature>
<feature type="domain" description="SWR1-complex protein 3" evidence="2">
    <location>
        <begin position="78"/>
        <end position="189"/>
    </location>
</feature>
<feature type="region of interest" description="Disordered" evidence="1">
    <location>
        <begin position="325"/>
        <end position="429"/>
    </location>
</feature>
<feature type="compositionally biased region" description="Pro residues" evidence="1">
    <location>
        <begin position="245"/>
        <end position="276"/>
    </location>
</feature>
<feature type="compositionally biased region" description="Low complexity" evidence="1">
    <location>
        <begin position="51"/>
        <end position="64"/>
    </location>
</feature>
<feature type="region of interest" description="Disordered" evidence="1">
    <location>
        <begin position="1"/>
        <end position="72"/>
    </location>
</feature>
<feature type="compositionally biased region" description="Basic and acidic residues" evidence="1">
    <location>
        <begin position="639"/>
        <end position="648"/>
    </location>
</feature>
<proteinExistence type="predicted"/>
<dbReference type="GO" id="GO:0000812">
    <property type="term" value="C:Swr1 complex"/>
    <property type="evidence" value="ECO:0007669"/>
    <property type="project" value="InterPro"/>
</dbReference>
<accession>A0A6A5WQ55</accession>
<dbReference type="EMBL" id="ML977570">
    <property type="protein sequence ID" value="KAF2003832.1"/>
    <property type="molecule type" value="Genomic_DNA"/>
</dbReference>
<organism evidence="3 4">
    <name type="scientific">Amniculicola lignicola CBS 123094</name>
    <dbReference type="NCBI Taxonomy" id="1392246"/>
    <lineage>
        <taxon>Eukaryota</taxon>
        <taxon>Fungi</taxon>
        <taxon>Dikarya</taxon>
        <taxon>Ascomycota</taxon>
        <taxon>Pezizomycotina</taxon>
        <taxon>Dothideomycetes</taxon>
        <taxon>Pleosporomycetidae</taxon>
        <taxon>Pleosporales</taxon>
        <taxon>Amniculicolaceae</taxon>
        <taxon>Amniculicola</taxon>
    </lineage>
</organism>
<dbReference type="Pfam" id="PF24707">
    <property type="entry name" value="Swc3"/>
    <property type="match status" value="1"/>
</dbReference>
<feature type="compositionally biased region" description="Low complexity" evidence="1">
    <location>
        <begin position="365"/>
        <end position="376"/>
    </location>
</feature>
<dbReference type="Proteomes" id="UP000799779">
    <property type="component" value="Unassembled WGS sequence"/>
</dbReference>
<feature type="region of interest" description="Disordered" evidence="1">
    <location>
        <begin position="480"/>
        <end position="547"/>
    </location>
</feature>
<dbReference type="OrthoDB" id="5338195at2759"/>
<evidence type="ECO:0000259" key="2">
    <source>
        <dbReference type="Pfam" id="PF24707"/>
    </source>
</evidence>
<feature type="compositionally biased region" description="Pro residues" evidence="1">
    <location>
        <begin position="491"/>
        <end position="526"/>
    </location>
</feature>
<feature type="compositionally biased region" description="Polar residues" evidence="1">
    <location>
        <begin position="527"/>
        <end position="536"/>
    </location>
</feature>
<feature type="compositionally biased region" description="Basic and acidic residues" evidence="1">
    <location>
        <begin position="1"/>
        <end position="16"/>
    </location>
</feature>
<protein>
    <recommendedName>
        <fullName evidence="2">SWR1-complex protein 3 domain-containing protein</fullName>
    </recommendedName>
</protein>
<feature type="region of interest" description="Disordered" evidence="1">
    <location>
        <begin position="197"/>
        <end position="277"/>
    </location>
</feature>
<feature type="region of interest" description="Disordered" evidence="1">
    <location>
        <begin position="629"/>
        <end position="655"/>
    </location>
</feature>
<dbReference type="InterPro" id="IPR057558">
    <property type="entry name" value="Swc3_dom"/>
</dbReference>
<dbReference type="AlphaFoldDB" id="A0A6A5WQ55"/>
<name>A0A6A5WQ55_9PLEO</name>
<dbReference type="GO" id="GO:0140849">
    <property type="term" value="F:ATP-dependent H2AZ histone chaperone activity"/>
    <property type="evidence" value="ECO:0007669"/>
    <property type="project" value="InterPro"/>
</dbReference>
<evidence type="ECO:0000313" key="3">
    <source>
        <dbReference type="EMBL" id="KAF2003832.1"/>
    </source>
</evidence>
<gene>
    <name evidence="3" type="ORF">P154DRAFT_572664</name>
</gene>
<dbReference type="PANTHER" id="PTHR28108">
    <property type="entry name" value="SWR1-COMPLEX PROTEIN 3"/>
    <property type="match status" value="1"/>
</dbReference>
<feature type="compositionally biased region" description="Low complexity" evidence="1">
    <location>
        <begin position="30"/>
        <end position="44"/>
    </location>
</feature>
<reference evidence="3" key="1">
    <citation type="journal article" date="2020" name="Stud. Mycol.">
        <title>101 Dothideomycetes genomes: a test case for predicting lifestyles and emergence of pathogens.</title>
        <authorList>
            <person name="Haridas S."/>
            <person name="Albert R."/>
            <person name="Binder M."/>
            <person name="Bloem J."/>
            <person name="Labutti K."/>
            <person name="Salamov A."/>
            <person name="Andreopoulos B."/>
            <person name="Baker S."/>
            <person name="Barry K."/>
            <person name="Bills G."/>
            <person name="Bluhm B."/>
            <person name="Cannon C."/>
            <person name="Castanera R."/>
            <person name="Culley D."/>
            <person name="Daum C."/>
            <person name="Ezra D."/>
            <person name="Gonzalez J."/>
            <person name="Henrissat B."/>
            <person name="Kuo A."/>
            <person name="Liang C."/>
            <person name="Lipzen A."/>
            <person name="Lutzoni F."/>
            <person name="Magnuson J."/>
            <person name="Mondo S."/>
            <person name="Nolan M."/>
            <person name="Ohm R."/>
            <person name="Pangilinan J."/>
            <person name="Park H.-J."/>
            <person name="Ramirez L."/>
            <person name="Alfaro M."/>
            <person name="Sun H."/>
            <person name="Tritt A."/>
            <person name="Yoshinaga Y."/>
            <person name="Zwiers L.-H."/>
            <person name="Turgeon B."/>
            <person name="Goodwin S."/>
            <person name="Spatafora J."/>
            <person name="Crous P."/>
            <person name="Grigoriev I."/>
        </authorList>
    </citation>
    <scope>NUCLEOTIDE SEQUENCE</scope>
    <source>
        <strain evidence="3">CBS 123094</strain>
    </source>
</reference>
<feature type="compositionally biased region" description="Low complexity" evidence="1">
    <location>
        <begin position="405"/>
        <end position="419"/>
    </location>
</feature>
<evidence type="ECO:0000256" key="1">
    <source>
        <dbReference type="SAM" id="MobiDB-lite"/>
    </source>
</evidence>
<feature type="compositionally biased region" description="Pro residues" evidence="1">
    <location>
        <begin position="333"/>
        <end position="364"/>
    </location>
</feature>
<dbReference type="InterPro" id="IPR037651">
    <property type="entry name" value="Swc3"/>
</dbReference>
<evidence type="ECO:0000313" key="4">
    <source>
        <dbReference type="Proteomes" id="UP000799779"/>
    </source>
</evidence>
<feature type="compositionally biased region" description="Low complexity" evidence="1">
    <location>
        <begin position="219"/>
        <end position="244"/>
    </location>
</feature>